<accession>W9AKA9</accession>
<keyword evidence="3" id="KW-1185">Reference proteome</keyword>
<dbReference type="InterPro" id="IPR010982">
    <property type="entry name" value="Lambda_DNA-bd_dom_sf"/>
</dbReference>
<dbReference type="EMBL" id="CCAX010000001">
    <property type="protein sequence ID" value="CDO03081.1"/>
    <property type="molecule type" value="Genomic_DNA"/>
</dbReference>
<gene>
    <name evidence="2" type="ORF">BN988_01581</name>
</gene>
<dbReference type="AlphaFoldDB" id="W9AKA9"/>
<dbReference type="GO" id="GO:0003677">
    <property type="term" value="F:DNA binding"/>
    <property type="evidence" value="ECO:0007669"/>
    <property type="project" value="InterPro"/>
</dbReference>
<organism evidence="2 3">
    <name type="scientific">Oceanobacillus picturae</name>
    <dbReference type="NCBI Taxonomy" id="171693"/>
    <lineage>
        <taxon>Bacteria</taxon>
        <taxon>Bacillati</taxon>
        <taxon>Bacillota</taxon>
        <taxon>Bacilli</taxon>
        <taxon>Bacillales</taxon>
        <taxon>Bacillaceae</taxon>
        <taxon>Oceanobacillus</taxon>
    </lineage>
</organism>
<evidence type="ECO:0000313" key="3">
    <source>
        <dbReference type="Proteomes" id="UP000028863"/>
    </source>
</evidence>
<feature type="domain" description="HTH cro/C1-type" evidence="1">
    <location>
        <begin position="9"/>
        <end position="63"/>
    </location>
</feature>
<evidence type="ECO:0000313" key="2">
    <source>
        <dbReference type="EMBL" id="CDO03081.1"/>
    </source>
</evidence>
<dbReference type="SMART" id="SM00530">
    <property type="entry name" value="HTH_XRE"/>
    <property type="match status" value="1"/>
</dbReference>
<dbReference type="STRING" id="171693.BN988_01581"/>
<evidence type="ECO:0000259" key="1">
    <source>
        <dbReference type="PROSITE" id="PS50943"/>
    </source>
</evidence>
<dbReference type="InterPro" id="IPR001387">
    <property type="entry name" value="Cro/C1-type_HTH"/>
</dbReference>
<dbReference type="PROSITE" id="PS50943">
    <property type="entry name" value="HTH_CROC1"/>
    <property type="match status" value="1"/>
</dbReference>
<reference evidence="2" key="2">
    <citation type="submission" date="2014-03" db="EMBL/GenBank/DDBJ databases">
        <authorList>
            <person name="Urmite Genomes"/>
        </authorList>
    </citation>
    <scope>NUCLEOTIDE SEQUENCE</scope>
    <source>
        <strain evidence="2">S1</strain>
    </source>
</reference>
<dbReference type="RefSeq" id="WP_036574726.1">
    <property type="nucleotide sequence ID" value="NZ_CABLBW010000001.1"/>
</dbReference>
<sequence length="68" mass="8017">MYKINVDRIEELIKESGLKKGYIAKKLDTSITTFRRWLLEETPLPLLKAVELADLLECKVDDFYEKEI</sequence>
<dbReference type="Gene3D" id="1.10.260.40">
    <property type="entry name" value="lambda repressor-like DNA-binding domains"/>
    <property type="match status" value="1"/>
</dbReference>
<dbReference type="Proteomes" id="UP000028863">
    <property type="component" value="Unassembled WGS sequence"/>
</dbReference>
<comment type="caution">
    <text evidence="2">The sequence shown here is derived from an EMBL/GenBank/DDBJ whole genome shotgun (WGS) entry which is preliminary data.</text>
</comment>
<proteinExistence type="predicted"/>
<dbReference type="SUPFAM" id="SSF47413">
    <property type="entry name" value="lambda repressor-like DNA-binding domains"/>
    <property type="match status" value="1"/>
</dbReference>
<protein>
    <recommendedName>
        <fullName evidence="1">HTH cro/C1-type domain-containing protein</fullName>
    </recommendedName>
</protein>
<name>W9AKA9_9BACI</name>
<reference evidence="2" key="1">
    <citation type="submission" date="2014-03" db="EMBL/GenBank/DDBJ databases">
        <title>Draft genome sequencing of Oceanobacillus picturae strain S1 isolated from human gut.</title>
        <authorList>
            <person name="Croce O."/>
            <person name="Lagier J.C."/>
            <person name="Raoult D."/>
        </authorList>
    </citation>
    <scope>NUCLEOTIDE SEQUENCE [LARGE SCALE GENOMIC DNA]</scope>
    <source>
        <strain evidence="2">S1</strain>
    </source>
</reference>